<feature type="compositionally biased region" description="Basic residues" evidence="1">
    <location>
        <begin position="55"/>
        <end position="71"/>
    </location>
</feature>
<comment type="caution">
    <text evidence="2">The sequence shown here is derived from an EMBL/GenBank/DDBJ whole genome shotgun (WGS) entry which is preliminary data.</text>
</comment>
<gene>
    <name evidence="2" type="ORF">QE152_g40402</name>
</gene>
<accession>A0AAW1HRG2</accession>
<protein>
    <submittedName>
        <fullName evidence="2">Uncharacterized protein</fullName>
    </submittedName>
</protein>
<dbReference type="Proteomes" id="UP001458880">
    <property type="component" value="Unassembled WGS sequence"/>
</dbReference>
<evidence type="ECO:0000256" key="1">
    <source>
        <dbReference type="SAM" id="MobiDB-lite"/>
    </source>
</evidence>
<reference evidence="2 3" key="1">
    <citation type="journal article" date="2024" name="BMC Genomics">
        <title>De novo assembly and annotation of Popillia japonica's genome with initial clues to its potential as an invasive pest.</title>
        <authorList>
            <person name="Cucini C."/>
            <person name="Boschi S."/>
            <person name="Funari R."/>
            <person name="Cardaioli E."/>
            <person name="Iannotti N."/>
            <person name="Marturano G."/>
            <person name="Paoli F."/>
            <person name="Bruttini M."/>
            <person name="Carapelli A."/>
            <person name="Frati F."/>
            <person name="Nardi F."/>
        </authorList>
    </citation>
    <scope>NUCLEOTIDE SEQUENCE [LARGE SCALE GENOMIC DNA]</scope>
    <source>
        <strain evidence="2">DMR45628</strain>
    </source>
</reference>
<keyword evidence="3" id="KW-1185">Reference proteome</keyword>
<feature type="region of interest" description="Disordered" evidence="1">
    <location>
        <begin position="28"/>
        <end position="71"/>
    </location>
</feature>
<dbReference type="EMBL" id="JASPKY010001145">
    <property type="protein sequence ID" value="KAK9678954.1"/>
    <property type="molecule type" value="Genomic_DNA"/>
</dbReference>
<dbReference type="AlphaFoldDB" id="A0AAW1HRG2"/>
<name>A0AAW1HRG2_POPJA</name>
<evidence type="ECO:0000313" key="3">
    <source>
        <dbReference type="Proteomes" id="UP001458880"/>
    </source>
</evidence>
<sequence length="71" mass="8038">MDQSMRDKNKNIKFISNKVGNKFSYGVNNLGDLGKGKENSSYDSTNKGGGEIRSQKQRNRQNKRKKDVNGE</sequence>
<proteinExistence type="predicted"/>
<organism evidence="2 3">
    <name type="scientific">Popillia japonica</name>
    <name type="common">Japanese beetle</name>
    <dbReference type="NCBI Taxonomy" id="7064"/>
    <lineage>
        <taxon>Eukaryota</taxon>
        <taxon>Metazoa</taxon>
        <taxon>Ecdysozoa</taxon>
        <taxon>Arthropoda</taxon>
        <taxon>Hexapoda</taxon>
        <taxon>Insecta</taxon>
        <taxon>Pterygota</taxon>
        <taxon>Neoptera</taxon>
        <taxon>Endopterygota</taxon>
        <taxon>Coleoptera</taxon>
        <taxon>Polyphaga</taxon>
        <taxon>Scarabaeiformia</taxon>
        <taxon>Scarabaeidae</taxon>
        <taxon>Rutelinae</taxon>
        <taxon>Popillia</taxon>
    </lineage>
</organism>
<evidence type="ECO:0000313" key="2">
    <source>
        <dbReference type="EMBL" id="KAK9678954.1"/>
    </source>
</evidence>
<feature type="non-terminal residue" evidence="2">
    <location>
        <position position="71"/>
    </location>
</feature>